<evidence type="ECO:0000313" key="3">
    <source>
        <dbReference type="Proteomes" id="UP000477782"/>
    </source>
</evidence>
<dbReference type="PROSITE" id="PS51379">
    <property type="entry name" value="4FE4S_FER_2"/>
    <property type="match status" value="1"/>
</dbReference>
<dbReference type="InterPro" id="IPR017896">
    <property type="entry name" value="4Fe4S_Fe-S-bd"/>
</dbReference>
<evidence type="ECO:0000259" key="1">
    <source>
        <dbReference type="PROSITE" id="PS51379"/>
    </source>
</evidence>
<gene>
    <name evidence="2" type="ORF">G4Z14_13080</name>
</gene>
<reference evidence="2 3" key="1">
    <citation type="submission" date="2020-02" db="EMBL/GenBank/DDBJ databases">
        <authorList>
            <person name="Chen W.-M."/>
        </authorList>
    </citation>
    <scope>NUCLEOTIDE SEQUENCE [LARGE SCALE GENOMIC DNA]</scope>
    <source>
        <strain evidence="2 3">KMS-5</strain>
    </source>
</reference>
<dbReference type="EMBL" id="JAAIVJ010000007">
    <property type="protein sequence ID" value="NEY91233.1"/>
    <property type="molecule type" value="Genomic_DNA"/>
</dbReference>
<protein>
    <submittedName>
        <fullName evidence="2">Ferredoxin</fullName>
    </submittedName>
</protein>
<accession>A0A6M0QX21</accession>
<name>A0A6M0QX21_9RHOB</name>
<keyword evidence="3" id="KW-1185">Reference proteome</keyword>
<comment type="caution">
    <text evidence="2">The sequence shown here is derived from an EMBL/GenBank/DDBJ whole genome shotgun (WGS) entry which is preliminary data.</text>
</comment>
<dbReference type="AlphaFoldDB" id="A0A6M0QX21"/>
<feature type="domain" description="4Fe-4S ferredoxin-type" evidence="1">
    <location>
        <begin position="131"/>
        <end position="159"/>
    </location>
</feature>
<evidence type="ECO:0000313" key="2">
    <source>
        <dbReference type="EMBL" id="NEY91233.1"/>
    </source>
</evidence>
<proteinExistence type="predicted"/>
<organism evidence="2 3">
    <name type="scientific">Tabrizicola oligotrophica</name>
    <dbReference type="NCBI Taxonomy" id="2710650"/>
    <lineage>
        <taxon>Bacteria</taxon>
        <taxon>Pseudomonadati</taxon>
        <taxon>Pseudomonadota</taxon>
        <taxon>Alphaproteobacteria</taxon>
        <taxon>Rhodobacterales</taxon>
        <taxon>Paracoccaceae</taxon>
        <taxon>Tabrizicola</taxon>
    </lineage>
</organism>
<sequence>MVERLAAHQLEILGGFHATGESALPPGTRTLLLIGPKEPGFWPHVTSQPEWDGTPDPIDRWSRRVIGRVACDIGAKALFPFGGPPYHPFYQWALRTGRVWDSPVRLLVQATQGLMVSFRGALAIKDVLALPPPAIRPCDSCAKPCLTACPAGALGEAGYDVPACHAWLSAGDRDCMKSGCLVRRACPVSQAYARMPEQSAYHMGQFHK</sequence>
<dbReference type="Proteomes" id="UP000477782">
    <property type="component" value="Unassembled WGS sequence"/>
</dbReference>